<dbReference type="EMBL" id="JAAAHY010000373">
    <property type="protein sequence ID" value="KAF9964363.1"/>
    <property type="molecule type" value="Genomic_DNA"/>
</dbReference>
<dbReference type="Gene3D" id="3.40.50.150">
    <property type="entry name" value="Vaccinia Virus protein VP39"/>
    <property type="match status" value="2"/>
</dbReference>
<dbReference type="InterPro" id="IPR036047">
    <property type="entry name" value="F-box-like_dom_sf"/>
</dbReference>
<feature type="active site" description="Nucleophile" evidence="5">
    <location>
        <position position="416"/>
    </location>
</feature>
<dbReference type="GO" id="GO:0008173">
    <property type="term" value="F:RNA methyltransferase activity"/>
    <property type="evidence" value="ECO:0007669"/>
    <property type="project" value="InterPro"/>
</dbReference>
<keyword evidence="9" id="KW-1185">Reference proteome</keyword>
<dbReference type="SUPFAM" id="SSF81383">
    <property type="entry name" value="F-box domain"/>
    <property type="match status" value="1"/>
</dbReference>
<dbReference type="AlphaFoldDB" id="A0A9P6M3N9"/>
<gene>
    <name evidence="8" type="ORF">BGZ70_006565</name>
</gene>
<feature type="region of interest" description="Disordered" evidence="6">
    <location>
        <begin position="238"/>
        <end position="273"/>
    </location>
</feature>
<dbReference type="PRINTS" id="PR02010">
    <property type="entry name" value="RCMT9"/>
</dbReference>
<feature type="domain" description="SAM-dependent MTase RsmB/NOP-type" evidence="7">
    <location>
        <begin position="348"/>
        <end position="477"/>
    </location>
</feature>
<dbReference type="InterPro" id="IPR049560">
    <property type="entry name" value="MeTrfase_RsmB-F_NOP2_cat"/>
</dbReference>
<feature type="binding site" evidence="5">
    <location>
        <position position="354"/>
    </location>
    <ligand>
        <name>S-adenosyl-L-methionine</name>
        <dbReference type="ChEBI" id="CHEBI:59789"/>
    </ligand>
</feature>
<feature type="region of interest" description="Disordered" evidence="6">
    <location>
        <begin position="1"/>
        <end position="22"/>
    </location>
</feature>
<dbReference type="InterPro" id="IPR023269">
    <property type="entry name" value="RCMT_subfamily_9"/>
</dbReference>
<evidence type="ECO:0000256" key="2">
    <source>
        <dbReference type="ARBA" id="ARBA00022679"/>
    </source>
</evidence>
<dbReference type="SUPFAM" id="SSF53335">
    <property type="entry name" value="S-adenosyl-L-methionine-dependent methyltransferases"/>
    <property type="match status" value="1"/>
</dbReference>
<dbReference type="InterPro" id="IPR032675">
    <property type="entry name" value="LRR_dom_sf"/>
</dbReference>
<comment type="similarity">
    <text evidence="5">Belongs to the class I-like SAM-binding methyltransferase superfamily. RsmB/NOP family.</text>
</comment>
<evidence type="ECO:0000256" key="5">
    <source>
        <dbReference type="PROSITE-ProRule" id="PRU01023"/>
    </source>
</evidence>
<organism evidence="8 9">
    <name type="scientific">Mortierella alpina</name>
    <name type="common">Oleaginous fungus</name>
    <name type="synonym">Mortierella renispora</name>
    <dbReference type="NCBI Taxonomy" id="64518"/>
    <lineage>
        <taxon>Eukaryota</taxon>
        <taxon>Fungi</taxon>
        <taxon>Fungi incertae sedis</taxon>
        <taxon>Mucoromycota</taxon>
        <taxon>Mortierellomycotina</taxon>
        <taxon>Mortierellomycetes</taxon>
        <taxon>Mortierellales</taxon>
        <taxon>Mortierellaceae</taxon>
        <taxon>Mortierella</taxon>
    </lineage>
</organism>
<keyword evidence="2 5" id="KW-0808">Transferase</keyword>
<dbReference type="SUPFAM" id="SSF52047">
    <property type="entry name" value="RNI-like"/>
    <property type="match status" value="1"/>
</dbReference>
<dbReference type="PROSITE" id="PS51686">
    <property type="entry name" value="SAM_MT_RSMB_NOP"/>
    <property type="match status" value="1"/>
</dbReference>
<dbReference type="Gene3D" id="3.80.10.10">
    <property type="entry name" value="Ribonuclease Inhibitor"/>
    <property type="match status" value="1"/>
</dbReference>
<dbReference type="InterPro" id="IPR001678">
    <property type="entry name" value="MeTrfase_RsmB-F_NOP2_dom"/>
</dbReference>
<keyword evidence="3 5" id="KW-0949">S-adenosyl-L-methionine</keyword>
<dbReference type="GO" id="GO:0001510">
    <property type="term" value="P:RNA methylation"/>
    <property type="evidence" value="ECO:0007669"/>
    <property type="project" value="InterPro"/>
</dbReference>
<proteinExistence type="inferred from homology"/>
<comment type="caution">
    <text evidence="5">Lacks conserved residue(s) required for the propagation of feature annotation.</text>
</comment>
<keyword evidence="4 5" id="KW-0694">RNA-binding</keyword>
<reference evidence="8" key="1">
    <citation type="journal article" date="2020" name="Fungal Divers.">
        <title>Resolving the Mortierellaceae phylogeny through synthesis of multi-gene phylogenetics and phylogenomics.</title>
        <authorList>
            <person name="Vandepol N."/>
            <person name="Liber J."/>
            <person name="Desiro A."/>
            <person name="Na H."/>
            <person name="Kennedy M."/>
            <person name="Barry K."/>
            <person name="Grigoriev I.V."/>
            <person name="Miller A.N."/>
            <person name="O'Donnell K."/>
            <person name="Stajich J.E."/>
            <person name="Bonito G."/>
        </authorList>
    </citation>
    <scope>NUCLEOTIDE SEQUENCE</scope>
    <source>
        <strain evidence="8">CK1249</strain>
    </source>
</reference>
<evidence type="ECO:0000313" key="8">
    <source>
        <dbReference type="EMBL" id="KAF9964363.1"/>
    </source>
</evidence>
<evidence type="ECO:0000256" key="1">
    <source>
        <dbReference type="ARBA" id="ARBA00022603"/>
    </source>
</evidence>
<keyword evidence="1 5" id="KW-0489">Methyltransferase</keyword>
<accession>A0A9P6M3N9</accession>
<evidence type="ECO:0000256" key="3">
    <source>
        <dbReference type="ARBA" id="ARBA00022691"/>
    </source>
</evidence>
<evidence type="ECO:0000256" key="4">
    <source>
        <dbReference type="ARBA" id="ARBA00022884"/>
    </source>
</evidence>
<dbReference type="Proteomes" id="UP000738359">
    <property type="component" value="Unassembled WGS sequence"/>
</dbReference>
<dbReference type="PANTHER" id="PTHR22807:SF16">
    <property type="entry name" value="SAM-DEPENDENT MTASE RSMB_NOP-TYPE DOMAIN-CONTAINING PROTEIN"/>
    <property type="match status" value="1"/>
</dbReference>
<dbReference type="PANTHER" id="PTHR22807">
    <property type="entry name" value="NOP2 YEAST -RELATED NOL1/NOP2/FMU SUN DOMAIN-CONTAINING"/>
    <property type="match status" value="1"/>
</dbReference>
<dbReference type="InterPro" id="IPR029063">
    <property type="entry name" value="SAM-dependent_MTases_sf"/>
</dbReference>
<feature type="compositionally biased region" description="Basic and acidic residues" evidence="6">
    <location>
        <begin position="250"/>
        <end position="261"/>
    </location>
</feature>
<feature type="compositionally biased region" description="Low complexity" evidence="6">
    <location>
        <begin position="238"/>
        <end position="248"/>
    </location>
</feature>
<dbReference type="InterPro" id="IPR023267">
    <property type="entry name" value="RCMT"/>
</dbReference>
<dbReference type="GO" id="GO:0003723">
    <property type="term" value="F:RNA binding"/>
    <property type="evidence" value="ECO:0007669"/>
    <property type="project" value="UniProtKB-UniRule"/>
</dbReference>
<evidence type="ECO:0000259" key="7">
    <source>
        <dbReference type="PROSITE" id="PS51686"/>
    </source>
</evidence>
<protein>
    <recommendedName>
        <fullName evidence="7">SAM-dependent MTase RsmB/NOP-type domain-containing protein</fullName>
    </recommendedName>
</protein>
<comment type="caution">
    <text evidence="8">The sequence shown here is derived from an EMBL/GenBank/DDBJ whole genome shotgun (WGS) entry which is preliminary data.</text>
</comment>
<dbReference type="PRINTS" id="PR02008">
    <property type="entry name" value="RCMTFAMILY"/>
</dbReference>
<sequence length="1078" mass="120429">MESDDEYNEQAGTQAGDMASRPFSLDNLPSDFVAFLAKNEIDPAIYTVTDLPRYVRLNPDPHMTITPEALERELGTRVEPIPGLEAFCRLSGQTKLRNTQAYGTMIDLSDSRYKDGRIFGMDLSSGIAVYALDVQPGDHVLDICCAPGAKLCMIAGLLTNSGNVSSDRSRAGNQLQMNITGTVTGVDISPHRLATCRSLLKRHRLQQCARLFQADGTTFGVMRPSAIDTIRARIMAGSSGASSSAQSGKRSLDEYEGHESDTAMDQAGTEQMSRQKFHANYMTDDESFAKRQKATLDIISKLSGLPGHHEPVAFNGTETNGAHEKLVPFYAPKVLRNDPQLPSEAYKYDKVIVDAECTHDGSIAHILKYESWGWDSFHKNFMAQDRLDSLSELQRRLLLNGFRLAKAGGIVVYSTCSLSRAQNEDIVAWFLATMKGRAILEPLPKHALGIQTALCKRPCRSIIANAIGLNATVSNASNASGRSEWHGTREEETEMEQFQNHVMDMCLSMTTESAAHTVFTTPELASMLFTFVAPHDLTRCIRVCKMWLQLAGPVLWAVFEIEVAPYHAFQMKTTTGLIKNLPHIREIHLSAFHCGLLREFAYGLPQDPQPGSVTIVPNTLCTNLREFALDSHTFSFHSPPVVALLRHNHRLTHLTLPLVDGDIDDAILEAISGLKCLQHLQIGFEGATVQSSRTVSILLQTCLPLPNLTGLFLDFERAWNYKGKDASPLDLEAIIKKASIARFSQGTASKIKSLHLPACHELSKDPLLFLLLKSDLLDLGYCMNPYFSQDTRPEDLEQTVREYCPGLKALEFRQYHREGPDDQFIRAFIRGCSGLESFTSDFFSDREGSGFPIDEVPPGEVRLIIKELLAKHCNTLQELELPNCSQVLSCDLQAVLSGCKQLRQFYVQAYFEHSSAAFEFTDATKGDWVCMDLIELAMTLNRHPIPGAGDLSPEQIAMSAKHFYVQIGRLEKLEMLILGIDKGEYTAAKESDYAWDLTLSRGWLGEMARMKSLRTLILEADFWSKMGQAEVEFMHEHWPLLSEIRLCNPLPSQQAMLLSTQPHWRWLIEKRPHFCIEK</sequence>
<name>A0A9P6M3N9_MORAP</name>
<dbReference type="Pfam" id="PF01189">
    <property type="entry name" value="Methyltr_RsmB-F"/>
    <property type="match status" value="1"/>
</dbReference>
<evidence type="ECO:0000256" key="6">
    <source>
        <dbReference type="SAM" id="MobiDB-lite"/>
    </source>
</evidence>
<dbReference type="OrthoDB" id="6093671at2759"/>
<evidence type="ECO:0000313" key="9">
    <source>
        <dbReference type="Proteomes" id="UP000738359"/>
    </source>
</evidence>